<name>A0A7Y7M7D7_9PROT</name>
<organism evidence="1 2">
    <name type="scientific">Nguyenibacter vanlangensis</name>
    <dbReference type="NCBI Taxonomy" id="1216886"/>
    <lineage>
        <taxon>Bacteria</taxon>
        <taxon>Pseudomonadati</taxon>
        <taxon>Pseudomonadota</taxon>
        <taxon>Alphaproteobacteria</taxon>
        <taxon>Acetobacterales</taxon>
        <taxon>Acetobacteraceae</taxon>
        <taxon>Nguyenibacter</taxon>
    </lineage>
</organism>
<proteinExistence type="predicted"/>
<accession>A0A7Y7M7D7</accession>
<gene>
    <name evidence="1" type="ORF">HUK84_12320</name>
</gene>
<dbReference type="EC" id="2.5.1.3" evidence="1"/>
<feature type="non-terminal residue" evidence="1">
    <location>
        <position position="1"/>
    </location>
</feature>
<dbReference type="EMBL" id="JABXXP010000277">
    <property type="protein sequence ID" value="NVN11889.1"/>
    <property type="molecule type" value="Genomic_DNA"/>
</dbReference>
<evidence type="ECO:0000313" key="2">
    <source>
        <dbReference type="Proteomes" id="UP000534870"/>
    </source>
</evidence>
<evidence type="ECO:0000313" key="1">
    <source>
        <dbReference type="EMBL" id="NVN11889.1"/>
    </source>
</evidence>
<dbReference type="GO" id="GO:0004789">
    <property type="term" value="F:thiamine-phosphate diphosphorylase activity"/>
    <property type="evidence" value="ECO:0007669"/>
    <property type="project" value="UniProtKB-EC"/>
</dbReference>
<sequence>LAAGADCVSAVSDFIAHPDPEGQVRAWLAVTRAAA</sequence>
<reference evidence="1 2" key="1">
    <citation type="submission" date="2020-06" db="EMBL/GenBank/DDBJ databases">
        <title>Description of novel acetic acid bacteria.</title>
        <authorList>
            <person name="Sombolestani A."/>
        </authorList>
    </citation>
    <scope>NUCLEOTIDE SEQUENCE [LARGE SCALE GENOMIC DNA]</scope>
    <source>
        <strain evidence="1 2">LMG 31431</strain>
    </source>
</reference>
<dbReference type="AlphaFoldDB" id="A0A7Y7M7D7"/>
<comment type="caution">
    <text evidence="1">The sequence shown here is derived from an EMBL/GenBank/DDBJ whole genome shotgun (WGS) entry which is preliminary data.</text>
</comment>
<protein>
    <submittedName>
        <fullName evidence="1">Thiamine phosphate synthase</fullName>
        <ecNumber evidence="1">2.5.1.3</ecNumber>
    </submittedName>
</protein>
<dbReference type="Proteomes" id="UP000534870">
    <property type="component" value="Unassembled WGS sequence"/>
</dbReference>
<keyword evidence="1" id="KW-0808">Transferase</keyword>